<sequence>QTSNGFRPYVHSSKPNKGMTAKREEIRQKVNDLLTSTGEREKLRDMIEEQLKKSGWNDKVKMHCKEFIKSKGVDNVSVDDVVMGVSAAARSTVPKEVKAATLERLKQFMAKNNIEI</sequence>
<organism evidence="2">
    <name type="scientific">Schistocephalus solidus</name>
    <name type="common">Tapeworm</name>
    <dbReference type="NCBI Taxonomy" id="70667"/>
    <lineage>
        <taxon>Eukaryota</taxon>
        <taxon>Metazoa</taxon>
        <taxon>Spiralia</taxon>
        <taxon>Lophotrochozoa</taxon>
        <taxon>Platyhelminthes</taxon>
        <taxon>Cestoda</taxon>
        <taxon>Eucestoda</taxon>
        <taxon>Diphyllobothriidea</taxon>
        <taxon>Diphyllobothriidae</taxon>
        <taxon>Schistocephalus</taxon>
    </lineage>
</organism>
<evidence type="ECO:0008006" key="3">
    <source>
        <dbReference type="Google" id="ProtNLM"/>
    </source>
</evidence>
<dbReference type="GO" id="GO:0006406">
    <property type="term" value="P:mRNA export from nucleus"/>
    <property type="evidence" value="ECO:0007669"/>
    <property type="project" value="InterPro"/>
</dbReference>
<dbReference type="Pfam" id="PF10163">
    <property type="entry name" value="EnY2"/>
    <property type="match status" value="1"/>
</dbReference>
<feature type="region of interest" description="Disordered" evidence="1">
    <location>
        <begin position="1"/>
        <end position="22"/>
    </location>
</feature>
<dbReference type="AlphaFoldDB" id="A0A0V0J493"/>
<dbReference type="InterPro" id="IPR038212">
    <property type="entry name" value="TF_EnY2_sf"/>
</dbReference>
<dbReference type="HAMAP" id="MF_03046">
    <property type="entry name" value="ENY2_Sus1"/>
    <property type="match status" value="1"/>
</dbReference>
<dbReference type="GO" id="GO:0003713">
    <property type="term" value="F:transcription coactivator activity"/>
    <property type="evidence" value="ECO:0007669"/>
    <property type="project" value="InterPro"/>
</dbReference>
<dbReference type="Gene3D" id="1.10.246.140">
    <property type="match status" value="1"/>
</dbReference>
<dbReference type="GO" id="GO:0000124">
    <property type="term" value="C:SAGA complex"/>
    <property type="evidence" value="ECO:0007669"/>
    <property type="project" value="InterPro"/>
</dbReference>
<name>A0A0V0J493_SCHSO</name>
<proteinExistence type="inferred from homology"/>
<evidence type="ECO:0000313" key="2">
    <source>
        <dbReference type="EMBL" id="JAP60433.1"/>
    </source>
</evidence>
<accession>A0A0V0J493</accession>
<gene>
    <name evidence="2" type="ORF">TR36639</name>
</gene>
<feature type="non-terminal residue" evidence="2">
    <location>
        <position position="1"/>
    </location>
</feature>
<dbReference type="InterPro" id="IPR018783">
    <property type="entry name" value="TF_ENY2"/>
</dbReference>
<dbReference type="EMBL" id="GEEE01002792">
    <property type="protein sequence ID" value="JAP60433.1"/>
    <property type="molecule type" value="Transcribed_RNA"/>
</dbReference>
<dbReference type="PANTHER" id="PTHR12514">
    <property type="entry name" value="ENHANCER OF YELLOW 2 TRANSCRIPTION FACTOR"/>
    <property type="match status" value="1"/>
</dbReference>
<evidence type="ECO:0000256" key="1">
    <source>
        <dbReference type="SAM" id="MobiDB-lite"/>
    </source>
</evidence>
<reference evidence="2" key="1">
    <citation type="submission" date="2016-01" db="EMBL/GenBank/DDBJ databases">
        <title>Reference transcriptome for the parasite Schistocephalus solidus: insights into the molecular evolution of parasitism.</title>
        <authorList>
            <person name="Hebert F.O."/>
            <person name="Grambauer S."/>
            <person name="Barber I."/>
            <person name="Landry C.R."/>
            <person name="Aubin-Horth N."/>
        </authorList>
    </citation>
    <scope>NUCLEOTIDE SEQUENCE</scope>
</reference>
<dbReference type="GO" id="GO:0005643">
    <property type="term" value="C:nuclear pore"/>
    <property type="evidence" value="ECO:0007669"/>
    <property type="project" value="InterPro"/>
</dbReference>
<protein>
    <recommendedName>
        <fullName evidence="3">Transcription and mRNA export factor ENY2</fullName>
    </recommendedName>
</protein>